<feature type="domain" description="Thiol-activated cytolysin C-terminal" evidence="2">
    <location>
        <begin position="351"/>
        <end position="439"/>
    </location>
</feature>
<dbReference type="InterPro" id="IPR038700">
    <property type="entry name" value="Thiol_cytolys_C_sf"/>
</dbReference>
<evidence type="ECO:0000313" key="3">
    <source>
        <dbReference type="EMBL" id="WZW56630.1"/>
    </source>
</evidence>
<keyword evidence="4" id="KW-1185">Reference proteome</keyword>
<dbReference type="Gene3D" id="3.60.21.10">
    <property type="match status" value="1"/>
</dbReference>
<sequence length="446" mass="50026">MKEKMLRWIISFGIVVLIGVIAAEPAYSDNETGTLPRSSWFAFTSDPQFPWTDKTDEGVSETEEAKKARSRELITQQYDSINSLKRELGDRLAAVLVNGDLTAFGHWSELQTYYNELLPRLKPRVFIGLGNHDYGNNVDDCFENRCATDSVRKFVDWARQTGVTNMDIYEHSDYTFPSLATLTTGSLAYSVDIGDVHVIQLNNYAGYSRTWEGFVSAEARKFRFEISPSTRWLERDLALARQKGQIIIVNMHQPEIDGLSNLLSRYGVTAVFTGHFHGSSGNSWLFAGVPAFTIGSASQSTWLLAELDRVEKKLRVYGVERNDPTKKRLIRVLDVIQDVGSAPVPAPDYHITFFNSGGYVARYSVSWNVDGKPSTVSTGALLLGNKRTFLIPGNATEIQAFGENWTGLVWEPLRTIFDVRVLPTGKNQCFKTWGTTLNAAWNQSEC</sequence>
<dbReference type="InterPro" id="IPR051918">
    <property type="entry name" value="STPP_CPPED1"/>
</dbReference>
<protein>
    <submittedName>
        <fullName evidence="3">Metallophosphoesterase</fullName>
    </submittedName>
</protein>
<organism evidence="3 4">
    <name type="scientific">Burkholderia pyrrocinia</name>
    <name type="common">Pseudomonas pyrrocinia</name>
    <dbReference type="NCBI Taxonomy" id="60550"/>
    <lineage>
        <taxon>Bacteria</taxon>
        <taxon>Pseudomonadati</taxon>
        <taxon>Pseudomonadota</taxon>
        <taxon>Betaproteobacteria</taxon>
        <taxon>Burkholderiales</taxon>
        <taxon>Burkholderiaceae</taxon>
        <taxon>Burkholderia</taxon>
        <taxon>Burkholderia cepacia complex</taxon>
    </lineage>
</organism>
<evidence type="ECO:0000259" key="2">
    <source>
        <dbReference type="Pfam" id="PF17440"/>
    </source>
</evidence>
<reference evidence="3 4" key="1">
    <citation type="submission" date="2024-04" db="EMBL/GenBank/DDBJ databases">
        <title>Biological Control Activity of Plant Growth Promoting Rhizobacteria Burkholderia pyrrocinia BX1 against Tobacco black shank Introduction Tobacco black shank (TBS) caused by the oomycete Phytophthora. nicotianae (P. nicotianae) has become a destructive soil.</title>
        <authorList>
            <person name="Liu X."/>
            <person name="Shu C."/>
        </authorList>
    </citation>
    <scope>NUCLEOTIDE SEQUENCE [LARGE SCALE GENOMIC DNA]</scope>
    <source>
        <strain evidence="3 4">BX1</strain>
    </source>
</reference>
<dbReference type="InterPro" id="IPR004843">
    <property type="entry name" value="Calcineurin-like_PHP"/>
</dbReference>
<dbReference type="Pfam" id="PF17440">
    <property type="entry name" value="Thiol_cytolys_C"/>
    <property type="match status" value="1"/>
</dbReference>
<dbReference type="InterPro" id="IPR029052">
    <property type="entry name" value="Metallo-depent_PP-like"/>
</dbReference>
<dbReference type="InterPro" id="IPR035390">
    <property type="entry name" value="Thiol_cytolys_C"/>
</dbReference>
<dbReference type="RefSeq" id="WP_342310488.1">
    <property type="nucleotide sequence ID" value="NZ_CP150850.1"/>
</dbReference>
<proteinExistence type="predicted"/>
<evidence type="ECO:0000313" key="4">
    <source>
        <dbReference type="Proteomes" id="UP001484179"/>
    </source>
</evidence>
<evidence type="ECO:0000259" key="1">
    <source>
        <dbReference type="Pfam" id="PF00149"/>
    </source>
</evidence>
<dbReference type="PANTHER" id="PTHR43143">
    <property type="entry name" value="METALLOPHOSPHOESTERASE, CALCINEURIN SUPERFAMILY"/>
    <property type="match status" value="1"/>
</dbReference>
<feature type="domain" description="Calcineurin-like phosphoesterase" evidence="1">
    <location>
        <begin position="41"/>
        <end position="278"/>
    </location>
</feature>
<name>A0ABZ3BQC3_BURPY</name>
<dbReference type="EMBL" id="CP150850">
    <property type="protein sequence ID" value="WZW56630.1"/>
    <property type="molecule type" value="Genomic_DNA"/>
</dbReference>
<dbReference type="InterPro" id="IPR036359">
    <property type="entry name" value="Thiol_cytolysin_sf"/>
</dbReference>
<dbReference type="Pfam" id="PF00149">
    <property type="entry name" value="Metallophos"/>
    <property type="match status" value="1"/>
</dbReference>
<dbReference type="Proteomes" id="UP001484179">
    <property type="component" value="Chromosome 2"/>
</dbReference>
<accession>A0ABZ3BQC3</accession>
<dbReference type="SUPFAM" id="SSF56978">
    <property type="entry name" value="Perfringolysin"/>
    <property type="match status" value="1"/>
</dbReference>
<gene>
    <name evidence="3" type="ORF">WN985_29360</name>
</gene>
<dbReference type="PANTHER" id="PTHR43143:SF1">
    <property type="entry name" value="SERINE_THREONINE-PROTEIN PHOSPHATASE CPPED1"/>
    <property type="match status" value="1"/>
</dbReference>
<dbReference type="Gene3D" id="2.60.40.1430">
    <property type="entry name" value="Perfringolysin, domain 4"/>
    <property type="match status" value="1"/>
</dbReference>
<dbReference type="SUPFAM" id="SSF56300">
    <property type="entry name" value="Metallo-dependent phosphatases"/>
    <property type="match status" value="1"/>
</dbReference>